<dbReference type="AlphaFoldDB" id="A0A8R1IPU7"/>
<evidence type="ECO:0000313" key="2">
    <source>
        <dbReference type="Proteomes" id="UP000005237"/>
    </source>
</evidence>
<name>A0A8R1IPU7_CAEJA</name>
<reference evidence="1" key="2">
    <citation type="submission" date="2022-06" db="UniProtKB">
        <authorList>
            <consortium name="EnsemblMetazoa"/>
        </authorList>
    </citation>
    <scope>IDENTIFICATION</scope>
    <source>
        <strain evidence="1">DF5081</strain>
    </source>
</reference>
<evidence type="ECO:0000313" key="1">
    <source>
        <dbReference type="EnsemblMetazoa" id="CJA40980a.1"/>
    </source>
</evidence>
<dbReference type="Proteomes" id="UP000005237">
    <property type="component" value="Unassembled WGS sequence"/>
</dbReference>
<dbReference type="EnsemblMetazoa" id="CJA40980a.1">
    <property type="protein sequence ID" value="CJA40980a.1"/>
    <property type="gene ID" value="WBGene00216828"/>
</dbReference>
<protein>
    <submittedName>
        <fullName evidence="1">Uncharacterized protein</fullName>
    </submittedName>
</protein>
<organism evidence="1 2">
    <name type="scientific">Caenorhabditis japonica</name>
    <dbReference type="NCBI Taxonomy" id="281687"/>
    <lineage>
        <taxon>Eukaryota</taxon>
        <taxon>Metazoa</taxon>
        <taxon>Ecdysozoa</taxon>
        <taxon>Nematoda</taxon>
        <taxon>Chromadorea</taxon>
        <taxon>Rhabditida</taxon>
        <taxon>Rhabditina</taxon>
        <taxon>Rhabditomorpha</taxon>
        <taxon>Rhabditoidea</taxon>
        <taxon>Rhabditidae</taxon>
        <taxon>Peloderinae</taxon>
        <taxon>Caenorhabditis</taxon>
    </lineage>
</organism>
<keyword evidence="2" id="KW-1185">Reference proteome</keyword>
<accession>A0A8R1IPU7</accession>
<proteinExistence type="predicted"/>
<reference evidence="2" key="1">
    <citation type="submission" date="2010-08" db="EMBL/GenBank/DDBJ databases">
        <authorList>
            <consortium name="Caenorhabditis japonica Sequencing Consortium"/>
            <person name="Wilson R.K."/>
        </authorList>
    </citation>
    <scope>NUCLEOTIDE SEQUENCE [LARGE SCALE GENOMIC DNA]</scope>
    <source>
        <strain evidence="2">DF5081</strain>
    </source>
</reference>
<sequence length="207" mass="23155">MLLKSCDSLKVCIKVADFYRGYNIFRILSYYKTEHPDRFPGVLSNICTLFDKQERIVLKNMKSFLKENGRQSNSSSMVSDFNAHEITVERLEIGTQTTRIKTASASTEMIPVSLTTIGVQIEPETMSQEIETEIEEGEKNSTEIVPAADLTSFAPVQNSPTLQSVNYSIVEQLASAHKKHAENTQILAKLFQSCLNQGTSEPGQKNQ</sequence>